<dbReference type="PANTHER" id="PTHR24559">
    <property type="entry name" value="TRANSPOSON TY3-I GAG-POL POLYPROTEIN"/>
    <property type="match status" value="1"/>
</dbReference>
<dbReference type="InterPro" id="IPR053134">
    <property type="entry name" value="RNA-dir_DNA_polymerase"/>
</dbReference>
<dbReference type="CDD" id="cd01647">
    <property type="entry name" value="RT_LTR"/>
    <property type="match status" value="1"/>
</dbReference>
<dbReference type="Proteomes" id="UP000515211">
    <property type="component" value="Unplaced"/>
</dbReference>
<reference evidence="3 4" key="1">
    <citation type="submission" date="2025-04" db="UniProtKB">
        <authorList>
            <consortium name="RefSeq"/>
        </authorList>
    </citation>
    <scope>IDENTIFICATION</scope>
    <source>
        <tissue evidence="3 4">Whole plant</tissue>
    </source>
</reference>
<evidence type="ECO:0000259" key="1">
    <source>
        <dbReference type="Pfam" id="PF00078"/>
    </source>
</evidence>
<dbReference type="AlphaFoldDB" id="A0A6P4C5R2"/>
<evidence type="ECO:0000313" key="2">
    <source>
        <dbReference type="Proteomes" id="UP000515211"/>
    </source>
</evidence>
<dbReference type="RefSeq" id="XP_052112559.1">
    <property type="nucleotide sequence ID" value="XM_052256599.1"/>
</dbReference>
<dbReference type="GeneID" id="107465828"/>
<proteinExistence type="predicted"/>
<dbReference type="Pfam" id="PF00078">
    <property type="entry name" value="RVT_1"/>
    <property type="match status" value="1"/>
</dbReference>
<dbReference type="InterPro" id="IPR000477">
    <property type="entry name" value="RT_dom"/>
</dbReference>
<protein>
    <submittedName>
        <fullName evidence="3">Uncharacterized protein LOC107465828</fullName>
    </submittedName>
    <submittedName>
        <fullName evidence="4">Uncharacterized protein LOC127744454</fullName>
    </submittedName>
</protein>
<dbReference type="KEGG" id="adu:107465828"/>
<dbReference type="RefSeq" id="XP_015940288.1">
    <property type="nucleotide sequence ID" value="XM_016084802.1"/>
</dbReference>
<dbReference type="Gene3D" id="3.30.70.270">
    <property type="match status" value="2"/>
</dbReference>
<evidence type="ECO:0000313" key="4">
    <source>
        <dbReference type="RefSeq" id="XP_052112559.1"/>
    </source>
</evidence>
<name>A0A6P4C5R2_ARADU</name>
<organism evidence="2 3">
    <name type="scientific">Arachis duranensis</name>
    <name type="common">Wild peanut</name>
    <dbReference type="NCBI Taxonomy" id="130453"/>
    <lineage>
        <taxon>Eukaryota</taxon>
        <taxon>Viridiplantae</taxon>
        <taxon>Streptophyta</taxon>
        <taxon>Embryophyta</taxon>
        <taxon>Tracheophyta</taxon>
        <taxon>Spermatophyta</taxon>
        <taxon>Magnoliopsida</taxon>
        <taxon>eudicotyledons</taxon>
        <taxon>Gunneridae</taxon>
        <taxon>Pentapetalae</taxon>
        <taxon>rosids</taxon>
        <taxon>fabids</taxon>
        <taxon>Fabales</taxon>
        <taxon>Fabaceae</taxon>
        <taxon>Papilionoideae</taxon>
        <taxon>50 kb inversion clade</taxon>
        <taxon>dalbergioids sensu lato</taxon>
        <taxon>Dalbergieae</taxon>
        <taxon>Pterocarpus clade</taxon>
        <taxon>Arachis</taxon>
    </lineage>
</organism>
<keyword evidence="2" id="KW-1185">Reference proteome</keyword>
<sequence length="339" mass="39191">MEQALQAQQVPEKQWAKFGTYQLQVRNGKELELMQLKQGQITVTEYTNRVAEKCVRKVATEKGSLRVPFQRPSGKNFALRGKKFWEATTVGSELSEVWKPGYLANNCPVKKKYETGRVQQPGRVYTASAASVEGYETLIRILGDDQSLEQIPIVCEFSDVFSDDINEFPPYQKVEFAIELGAPVLLVKKKDESIHLGVNYRQLNKIAVKNKYSLPRIDNLMDQLQGASVFSNIDLRSAYHQIRVRDEDIPKTTFRTCYGHYEYTVMSFELTNASAVFMDYMNRNFWLYLDKFVIVFIDDILDYSKSEEEHADHLQNVLRILRDRNYMLSYLNASAGRVR</sequence>
<dbReference type="InterPro" id="IPR043502">
    <property type="entry name" value="DNA/RNA_pol_sf"/>
</dbReference>
<dbReference type="KEGG" id="adu:127744454"/>
<accession>A0A6P4C5R2</accession>
<feature type="domain" description="Reverse transcriptase" evidence="1">
    <location>
        <begin position="187"/>
        <end position="328"/>
    </location>
</feature>
<dbReference type="OrthoDB" id="1701144at2759"/>
<dbReference type="InterPro" id="IPR043128">
    <property type="entry name" value="Rev_trsase/Diguanyl_cyclase"/>
</dbReference>
<dbReference type="SUPFAM" id="SSF56672">
    <property type="entry name" value="DNA/RNA polymerases"/>
    <property type="match status" value="1"/>
</dbReference>
<dbReference type="PANTHER" id="PTHR24559:SF444">
    <property type="entry name" value="REVERSE TRANSCRIPTASE DOMAIN-CONTAINING PROTEIN"/>
    <property type="match status" value="1"/>
</dbReference>
<evidence type="ECO:0000313" key="3">
    <source>
        <dbReference type="RefSeq" id="XP_015940288.1"/>
    </source>
</evidence>
<gene>
    <name evidence="3" type="primary">LOC107465828</name>
    <name evidence="4" type="synonym">LOC127744454</name>
</gene>